<feature type="compositionally biased region" description="Polar residues" evidence="2">
    <location>
        <begin position="52"/>
        <end position="62"/>
    </location>
</feature>
<evidence type="ECO:0000256" key="1">
    <source>
        <dbReference type="ARBA" id="ARBA00023002"/>
    </source>
</evidence>
<evidence type="ECO:0000259" key="3">
    <source>
        <dbReference type="Pfam" id="PF00248"/>
    </source>
</evidence>
<proteinExistence type="predicted"/>
<dbReference type="Pfam" id="PF00248">
    <property type="entry name" value="Aldo_ket_red"/>
    <property type="match status" value="1"/>
</dbReference>
<dbReference type="GO" id="GO:0005829">
    <property type="term" value="C:cytosol"/>
    <property type="evidence" value="ECO:0007669"/>
    <property type="project" value="TreeGrafter"/>
</dbReference>
<dbReference type="PANTHER" id="PTHR43364:SF4">
    <property type="entry name" value="NAD(P)-LINKED OXIDOREDUCTASE SUPERFAMILY PROTEIN"/>
    <property type="match status" value="1"/>
</dbReference>
<keyword evidence="1" id="KW-0560">Oxidoreductase</keyword>
<dbReference type="InterPro" id="IPR036812">
    <property type="entry name" value="NAD(P)_OxRdtase_dom_sf"/>
</dbReference>
<dbReference type="AlphaFoldDB" id="A0A382ZB29"/>
<dbReference type="EMBL" id="UINC01182475">
    <property type="protein sequence ID" value="SVD92714.1"/>
    <property type="molecule type" value="Genomic_DNA"/>
</dbReference>
<evidence type="ECO:0000313" key="4">
    <source>
        <dbReference type="EMBL" id="SVD92714.1"/>
    </source>
</evidence>
<dbReference type="Gene3D" id="3.20.20.100">
    <property type="entry name" value="NADP-dependent oxidoreductase domain"/>
    <property type="match status" value="1"/>
</dbReference>
<sequence length="120" mass="13698">NQPLYNWLIRDIEESQIDACIENNISVTPYRPLERGLLTGKYKRDESPPPNTRASEMPSSLNIDELSKDTYDKLEIFESEAKQSNLSPAQYAIKWLLDKPVICSVVIGGKRLDQLNEFLA</sequence>
<dbReference type="GO" id="GO:0016491">
    <property type="term" value="F:oxidoreductase activity"/>
    <property type="evidence" value="ECO:0007669"/>
    <property type="project" value="UniProtKB-KW"/>
</dbReference>
<feature type="region of interest" description="Disordered" evidence="2">
    <location>
        <begin position="40"/>
        <end position="62"/>
    </location>
</feature>
<dbReference type="PANTHER" id="PTHR43364">
    <property type="entry name" value="NADH-SPECIFIC METHYLGLYOXAL REDUCTASE-RELATED"/>
    <property type="match status" value="1"/>
</dbReference>
<evidence type="ECO:0000256" key="2">
    <source>
        <dbReference type="SAM" id="MobiDB-lite"/>
    </source>
</evidence>
<accession>A0A382ZB29</accession>
<gene>
    <name evidence="4" type="ORF">METZ01_LOCUS445568</name>
</gene>
<name>A0A382ZB29_9ZZZZ</name>
<dbReference type="InterPro" id="IPR023210">
    <property type="entry name" value="NADP_OxRdtase_dom"/>
</dbReference>
<reference evidence="4" key="1">
    <citation type="submission" date="2018-05" db="EMBL/GenBank/DDBJ databases">
        <authorList>
            <person name="Lanie J.A."/>
            <person name="Ng W.-L."/>
            <person name="Kazmierczak K.M."/>
            <person name="Andrzejewski T.M."/>
            <person name="Davidsen T.M."/>
            <person name="Wayne K.J."/>
            <person name="Tettelin H."/>
            <person name="Glass J.I."/>
            <person name="Rusch D."/>
            <person name="Podicherti R."/>
            <person name="Tsui H.-C.T."/>
            <person name="Winkler M.E."/>
        </authorList>
    </citation>
    <scope>NUCLEOTIDE SEQUENCE</scope>
</reference>
<dbReference type="InterPro" id="IPR050523">
    <property type="entry name" value="AKR_Detox_Biosynth"/>
</dbReference>
<protein>
    <recommendedName>
        <fullName evidence="3">NADP-dependent oxidoreductase domain-containing protein</fullName>
    </recommendedName>
</protein>
<dbReference type="SUPFAM" id="SSF51430">
    <property type="entry name" value="NAD(P)-linked oxidoreductase"/>
    <property type="match status" value="1"/>
</dbReference>
<feature type="domain" description="NADP-dependent oxidoreductase" evidence="3">
    <location>
        <begin position="1"/>
        <end position="119"/>
    </location>
</feature>
<organism evidence="4">
    <name type="scientific">marine metagenome</name>
    <dbReference type="NCBI Taxonomy" id="408172"/>
    <lineage>
        <taxon>unclassified sequences</taxon>
        <taxon>metagenomes</taxon>
        <taxon>ecological metagenomes</taxon>
    </lineage>
</organism>
<feature type="non-terminal residue" evidence="4">
    <location>
        <position position="1"/>
    </location>
</feature>